<dbReference type="RefSeq" id="WP_169564655.1">
    <property type="nucleotide sequence ID" value="NZ_JAAXYH010000008.1"/>
</dbReference>
<proteinExistence type="predicted"/>
<dbReference type="InterPro" id="IPR005163">
    <property type="entry name" value="Tri_helical_YiiM-like"/>
</dbReference>
<dbReference type="AlphaFoldDB" id="A0A972FTH7"/>
<dbReference type="Pfam" id="PF03473">
    <property type="entry name" value="MOSC"/>
    <property type="match status" value="1"/>
</dbReference>
<dbReference type="InterPro" id="IPR011037">
    <property type="entry name" value="Pyrv_Knase-like_insert_dom_sf"/>
</dbReference>
<comment type="caution">
    <text evidence="2">The sequence shown here is derived from an EMBL/GenBank/DDBJ whole genome shotgun (WGS) entry which is preliminary data.</text>
</comment>
<organism evidence="2 3">
    <name type="scientific">Shewanella salipaludis</name>
    <dbReference type="NCBI Taxonomy" id="2723052"/>
    <lineage>
        <taxon>Bacteria</taxon>
        <taxon>Pseudomonadati</taxon>
        <taxon>Pseudomonadota</taxon>
        <taxon>Gammaproteobacteria</taxon>
        <taxon>Alteromonadales</taxon>
        <taxon>Shewanellaceae</taxon>
        <taxon>Shewanella</taxon>
    </lineage>
</organism>
<dbReference type="GO" id="GO:0003824">
    <property type="term" value="F:catalytic activity"/>
    <property type="evidence" value="ECO:0007669"/>
    <property type="project" value="InterPro"/>
</dbReference>
<evidence type="ECO:0000313" key="2">
    <source>
        <dbReference type="EMBL" id="NMH65928.1"/>
    </source>
</evidence>
<accession>A0A972FTH7</accession>
<dbReference type="GO" id="GO:0030151">
    <property type="term" value="F:molybdenum ion binding"/>
    <property type="evidence" value="ECO:0007669"/>
    <property type="project" value="InterPro"/>
</dbReference>
<dbReference type="Pfam" id="PF03475">
    <property type="entry name" value="YiiM_3-alpha"/>
    <property type="match status" value="1"/>
</dbReference>
<dbReference type="PANTHER" id="PTHR30212:SF2">
    <property type="entry name" value="PROTEIN YIIM"/>
    <property type="match status" value="1"/>
</dbReference>
<dbReference type="PANTHER" id="PTHR30212">
    <property type="entry name" value="PROTEIN YIIM"/>
    <property type="match status" value="1"/>
</dbReference>
<protein>
    <submittedName>
        <fullName evidence="2">MOSC domain-containing protein</fullName>
    </submittedName>
</protein>
<dbReference type="InterPro" id="IPR052353">
    <property type="entry name" value="Benzoxazolinone_Detox_Enz"/>
</dbReference>
<dbReference type="InterPro" id="IPR005302">
    <property type="entry name" value="MoCF_Sase_C"/>
</dbReference>
<gene>
    <name evidence="2" type="ORF">HC757_12235</name>
</gene>
<dbReference type="PROSITE" id="PS51340">
    <property type="entry name" value="MOSC"/>
    <property type="match status" value="1"/>
</dbReference>
<sequence length="230" mass="26065">MQTANVTVLSGRVAPLETGLPSAIDKRPIERNIWLSPEGLNGDQQADKKHHGGSERALHLYPLEHYHYWQQRYPESSGFNPGAFGENLSASGFLESTVCIGDIFQLDEAVIQVSQPRSPCFKLNHSFMRSDMALTVQINGNGGYLFRVLTPGHVHPEARMSLLARQWPELTVREVAWRFFNDPLNKAFLGRLSECEVLSESWQSKVRQRLQSGLVEDWNKRLFGFMDLPA</sequence>
<feature type="domain" description="MOSC" evidence="1">
    <location>
        <begin position="27"/>
        <end position="163"/>
    </location>
</feature>
<reference evidence="2" key="1">
    <citation type="submission" date="2020-04" db="EMBL/GenBank/DDBJ databases">
        <title>Description of Shewanella salipaludis sp. nov., isolated from a salt marsh.</title>
        <authorList>
            <person name="Park S."/>
            <person name="Yoon J.-H."/>
        </authorList>
    </citation>
    <scope>NUCLEOTIDE SEQUENCE</scope>
    <source>
        <strain evidence="2">SHSM-M6</strain>
    </source>
</reference>
<dbReference type="EMBL" id="JAAXYH010000008">
    <property type="protein sequence ID" value="NMH65928.1"/>
    <property type="molecule type" value="Genomic_DNA"/>
</dbReference>
<name>A0A972FTH7_9GAMM</name>
<dbReference type="Proteomes" id="UP000737113">
    <property type="component" value="Unassembled WGS sequence"/>
</dbReference>
<keyword evidence="3" id="KW-1185">Reference proteome</keyword>
<dbReference type="SUPFAM" id="SSF50800">
    <property type="entry name" value="PK beta-barrel domain-like"/>
    <property type="match status" value="1"/>
</dbReference>
<evidence type="ECO:0000313" key="3">
    <source>
        <dbReference type="Proteomes" id="UP000737113"/>
    </source>
</evidence>
<dbReference type="GO" id="GO:0030170">
    <property type="term" value="F:pyridoxal phosphate binding"/>
    <property type="evidence" value="ECO:0007669"/>
    <property type="project" value="InterPro"/>
</dbReference>
<dbReference type="Gene3D" id="2.40.33.20">
    <property type="entry name" value="PK beta-barrel domain-like"/>
    <property type="match status" value="1"/>
</dbReference>
<evidence type="ECO:0000259" key="1">
    <source>
        <dbReference type="PROSITE" id="PS51340"/>
    </source>
</evidence>